<protein>
    <submittedName>
        <fullName evidence="2">Nuclear transport factor 2 family protein</fullName>
    </submittedName>
</protein>
<evidence type="ECO:0000313" key="2">
    <source>
        <dbReference type="EMBL" id="WTW67803.1"/>
    </source>
</evidence>
<dbReference type="AlphaFoldDB" id="A0AAU2VLL3"/>
<organism evidence="2">
    <name type="scientific">Streptomyces sp. NBC_00008</name>
    <dbReference type="NCBI Taxonomy" id="2903610"/>
    <lineage>
        <taxon>Bacteria</taxon>
        <taxon>Bacillati</taxon>
        <taxon>Actinomycetota</taxon>
        <taxon>Actinomycetes</taxon>
        <taxon>Kitasatosporales</taxon>
        <taxon>Streptomycetaceae</taxon>
        <taxon>Streptomyces</taxon>
    </lineage>
</organism>
<dbReference type="Pfam" id="PF13577">
    <property type="entry name" value="SnoaL_4"/>
    <property type="match status" value="1"/>
</dbReference>
<dbReference type="InterPro" id="IPR037401">
    <property type="entry name" value="SnoaL-like"/>
</dbReference>
<dbReference type="Gene3D" id="3.10.450.50">
    <property type="match status" value="1"/>
</dbReference>
<gene>
    <name evidence="2" type="ORF">OG398_05710</name>
</gene>
<sequence>MALDIEDRLAVMELVALHGHLVDDGELDRLDELFTEDIVYDVTDLGHGSLVGLDAFRDAALAMGARNPVGHHITNVILTDLGDGRIGARSKGIGINADGTCGSVTYEDTVVRGERGWRISYRKVIARRTPLGAS</sequence>
<dbReference type="EMBL" id="CP108313">
    <property type="protein sequence ID" value="WTW67803.1"/>
    <property type="molecule type" value="Genomic_DNA"/>
</dbReference>
<proteinExistence type="predicted"/>
<evidence type="ECO:0000259" key="1">
    <source>
        <dbReference type="Pfam" id="PF13577"/>
    </source>
</evidence>
<dbReference type="SUPFAM" id="SSF54427">
    <property type="entry name" value="NTF2-like"/>
    <property type="match status" value="1"/>
</dbReference>
<reference evidence="2" key="1">
    <citation type="submission" date="2022-10" db="EMBL/GenBank/DDBJ databases">
        <title>The complete genomes of actinobacterial strains from the NBC collection.</title>
        <authorList>
            <person name="Joergensen T.S."/>
            <person name="Alvarez Arevalo M."/>
            <person name="Sterndorff E.B."/>
            <person name="Faurdal D."/>
            <person name="Vuksanovic O."/>
            <person name="Mourched A.-S."/>
            <person name="Charusanti P."/>
            <person name="Shaw S."/>
            <person name="Blin K."/>
            <person name="Weber T."/>
        </authorList>
    </citation>
    <scope>NUCLEOTIDE SEQUENCE</scope>
    <source>
        <strain evidence="2">NBC_00008</strain>
    </source>
</reference>
<feature type="domain" description="SnoaL-like" evidence="1">
    <location>
        <begin position="5"/>
        <end position="123"/>
    </location>
</feature>
<dbReference type="CDD" id="cd00531">
    <property type="entry name" value="NTF2_like"/>
    <property type="match status" value="1"/>
</dbReference>
<dbReference type="InterPro" id="IPR032710">
    <property type="entry name" value="NTF2-like_dom_sf"/>
</dbReference>
<accession>A0AAU2VLL3</accession>
<name>A0AAU2VLL3_9ACTN</name>